<keyword evidence="5" id="KW-0175">Coiled coil</keyword>
<gene>
    <name evidence="6" type="ORF">HELGO_WM9193</name>
</gene>
<evidence type="ECO:0000256" key="4">
    <source>
        <dbReference type="ARBA" id="ARBA00023136"/>
    </source>
</evidence>
<accession>A0A6S6U9I1</accession>
<evidence type="ECO:0008006" key="7">
    <source>
        <dbReference type="Google" id="ProtNLM"/>
    </source>
</evidence>
<name>A0A6S6U9I1_9GAMM</name>
<dbReference type="InterPro" id="IPR021147">
    <property type="entry name" value="DUF697"/>
</dbReference>
<keyword evidence="4" id="KW-0472">Membrane</keyword>
<keyword evidence="2" id="KW-0812">Transmembrane</keyword>
<protein>
    <recommendedName>
        <fullName evidence="7">GTPase</fullName>
    </recommendedName>
</protein>
<proteinExistence type="predicted"/>
<dbReference type="Pfam" id="PF05128">
    <property type="entry name" value="DUF697"/>
    <property type="match status" value="1"/>
</dbReference>
<evidence type="ECO:0000313" key="6">
    <source>
        <dbReference type="EMBL" id="CAA6828328.1"/>
    </source>
</evidence>
<dbReference type="AlphaFoldDB" id="A0A6S6U9I1"/>
<evidence type="ECO:0000256" key="2">
    <source>
        <dbReference type="ARBA" id="ARBA00022692"/>
    </source>
</evidence>
<evidence type="ECO:0000256" key="1">
    <source>
        <dbReference type="ARBA" id="ARBA00004141"/>
    </source>
</evidence>
<reference evidence="6" key="1">
    <citation type="submission" date="2020-01" db="EMBL/GenBank/DDBJ databases">
        <authorList>
            <person name="Meier V. D."/>
            <person name="Meier V D."/>
        </authorList>
    </citation>
    <scope>NUCLEOTIDE SEQUENCE</scope>
    <source>
        <strain evidence="6">HLG_WM_MAG_07</strain>
    </source>
</reference>
<evidence type="ECO:0000256" key="5">
    <source>
        <dbReference type="SAM" id="Coils"/>
    </source>
</evidence>
<keyword evidence="3" id="KW-1133">Transmembrane helix</keyword>
<evidence type="ECO:0000256" key="3">
    <source>
        <dbReference type="ARBA" id="ARBA00022989"/>
    </source>
</evidence>
<organism evidence="6">
    <name type="scientific">uncultured Thiotrichaceae bacterium</name>
    <dbReference type="NCBI Taxonomy" id="298394"/>
    <lineage>
        <taxon>Bacteria</taxon>
        <taxon>Pseudomonadati</taxon>
        <taxon>Pseudomonadota</taxon>
        <taxon>Gammaproteobacteria</taxon>
        <taxon>Thiotrichales</taxon>
        <taxon>Thiotrichaceae</taxon>
        <taxon>environmental samples</taxon>
    </lineage>
</organism>
<dbReference type="EMBL" id="CACVAY010000148">
    <property type="protein sequence ID" value="CAA6828328.1"/>
    <property type="molecule type" value="Genomic_DNA"/>
</dbReference>
<comment type="subcellular location">
    <subcellularLocation>
        <location evidence="1">Membrane</location>
        <topology evidence="1">Multi-pass membrane protein</topology>
    </subcellularLocation>
</comment>
<dbReference type="GO" id="GO:0016020">
    <property type="term" value="C:membrane"/>
    <property type="evidence" value="ECO:0007669"/>
    <property type="project" value="UniProtKB-SubCell"/>
</dbReference>
<sequence length="193" mass="21345">MKEETLPNQQTVLLDELNLRMSQTRSELDLKNRTIRQQEANRIIKNHVLTGSAIGLIPLPLVDILALSSNQLNMLHRLSEHYNLDFDRNKTKVALTALLSGSLPTLTLLSLSSASKFIPGIGTLGGNASLSLFGGAVTYATGQSFAKHFDADGTLDNFHARKFTHFFKQELQKGQHIIQQHLAKKTVSTINVD</sequence>
<feature type="coiled-coil region" evidence="5">
    <location>
        <begin position="14"/>
        <end position="41"/>
    </location>
</feature>